<accession>A0A7S4AZG5</accession>
<feature type="compositionally biased region" description="Polar residues" evidence="1">
    <location>
        <begin position="153"/>
        <end position="172"/>
    </location>
</feature>
<sequence>MKSSVSALAELAAAKRKATRTVGIDEANDVAVARLLHLEAAAGETFMGSSFSRKTAVDMHSARRMIIASTAITSERSAQREGKSPKKRCKFGIVGGLAGIKRAQKSSEIAARHVRKGDHSRQHRIKECSAGGLASAEYSPGQRQQAHDENSRRCLSTESDGAGVQTGSNVHHGNAGSSAVAFGPCGSSSSTTRVPTTLVDHHTVVLPTWVQKGMRVRLMATATGTVKQQTAVVLAARDATQVQLRHDQTQKRVTLSEVDLLPAAPEVGGHAMIFHGPHAQEVGFVVQRCDARRTVTMRLALGEMTISLLDVCEWPRSSF</sequence>
<gene>
    <name evidence="2" type="ORF">PCAR00345_LOCUS1415</name>
</gene>
<reference evidence="2" key="1">
    <citation type="submission" date="2021-01" db="EMBL/GenBank/DDBJ databases">
        <authorList>
            <person name="Corre E."/>
            <person name="Pelletier E."/>
            <person name="Niang G."/>
            <person name="Scheremetjew M."/>
            <person name="Finn R."/>
            <person name="Kale V."/>
            <person name="Holt S."/>
            <person name="Cochrane G."/>
            <person name="Meng A."/>
            <person name="Brown T."/>
            <person name="Cohen L."/>
        </authorList>
    </citation>
    <scope>NUCLEOTIDE SEQUENCE</scope>
    <source>
        <strain evidence="2">CCMP645</strain>
    </source>
</reference>
<organism evidence="2">
    <name type="scientific">Chrysotila carterae</name>
    <name type="common">Marine alga</name>
    <name type="synonym">Syracosphaera carterae</name>
    <dbReference type="NCBI Taxonomy" id="13221"/>
    <lineage>
        <taxon>Eukaryota</taxon>
        <taxon>Haptista</taxon>
        <taxon>Haptophyta</taxon>
        <taxon>Prymnesiophyceae</taxon>
        <taxon>Isochrysidales</taxon>
        <taxon>Isochrysidaceae</taxon>
        <taxon>Chrysotila</taxon>
    </lineage>
</organism>
<proteinExistence type="predicted"/>
<dbReference type="EMBL" id="HBIZ01002647">
    <property type="protein sequence ID" value="CAE0748833.1"/>
    <property type="molecule type" value="Transcribed_RNA"/>
</dbReference>
<evidence type="ECO:0000256" key="1">
    <source>
        <dbReference type="SAM" id="MobiDB-lite"/>
    </source>
</evidence>
<dbReference type="AlphaFoldDB" id="A0A7S4AZG5"/>
<feature type="region of interest" description="Disordered" evidence="1">
    <location>
        <begin position="130"/>
        <end position="172"/>
    </location>
</feature>
<name>A0A7S4AZG5_CHRCT</name>
<protein>
    <submittedName>
        <fullName evidence="2">Uncharacterized protein</fullName>
    </submittedName>
</protein>
<evidence type="ECO:0000313" key="2">
    <source>
        <dbReference type="EMBL" id="CAE0748833.1"/>
    </source>
</evidence>